<evidence type="ECO:0000256" key="1">
    <source>
        <dbReference type="SAM" id="MobiDB-lite"/>
    </source>
</evidence>
<dbReference type="EMBL" id="QEQK01000001">
    <property type="protein sequence ID" value="PWN57686.1"/>
    <property type="molecule type" value="Genomic_DNA"/>
</dbReference>
<keyword evidence="4" id="KW-1185">Reference proteome</keyword>
<comment type="caution">
    <text evidence="3">The sequence shown here is derived from an EMBL/GenBank/DDBJ whole genome shotgun (WGS) entry which is preliminary data.</text>
</comment>
<feature type="chain" id="PRO_5016612723" evidence="2">
    <location>
        <begin position="23"/>
        <end position="185"/>
    </location>
</feature>
<evidence type="ECO:0000313" key="3">
    <source>
        <dbReference type="EMBL" id="PWN57686.1"/>
    </source>
</evidence>
<feature type="compositionally biased region" description="Pro residues" evidence="1">
    <location>
        <begin position="71"/>
        <end position="80"/>
    </location>
</feature>
<keyword evidence="2" id="KW-0732">Signal</keyword>
<dbReference type="RefSeq" id="WP_109718542.1">
    <property type="nucleotide sequence ID" value="NZ_QEQK01000001.1"/>
</dbReference>
<sequence>MSRCVLALLLIPALAGAQVAPAALEQKARQCEALAQAGDYAGMQACIAELEQQMNAAFPAADRGRLGAPVNPEPASPPAKPARHQPDPQARQCVDIVTERGAAAGDNRQWRYRAVNACDRPVTVHFCVVDGPNRPSHRQQSRLAGGAETSWSFTLSDRYESPLSVYDACFEAERCKPAGAVGCSG</sequence>
<dbReference type="AlphaFoldDB" id="A0A363UQG8"/>
<reference evidence="3 4" key="1">
    <citation type="submission" date="2018-05" db="EMBL/GenBank/DDBJ databases">
        <title>Abyssibacter profundi OUC007T gen. nov., sp. nov, a marine bacterium isolated from seawater of the Mariana Trench.</title>
        <authorList>
            <person name="Zhou S."/>
        </authorList>
    </citation>
    <scope>NUCLEOTIDE SEQUENCE [LARGE SCALE GENOMIC DNA]</scope>
    <source>
        <strain evidence="3 4">OUC007</strain>
    </source>
</reference>
<dbReference type="Proteomes" id="UP000251800">
    <property type="component" value="Unassembled WGS sequence"/>
</dbReference>
<protein>
    <submittedName>
        <fullName evidence="3">Uncharacterized protein</fullName>
    </submittedName>
</protein>
<gene>
    <name evidence="3" type="ORF">DEH80_00665</name>
</gene>
<name>A0A363UQG8_9GAMM</name>
<evidence type="ECO:0000313" key="4">
    <source>
        <dbReference type="Proteomes" id="UP000251800"/>
    </source>
</evidence>
<accession>A0A363UQG8</accession>
<evidence type="ECO:0000256" key="2">
    <source>
        <dbReference type="SAM" id="SignalP"/>
    </source>
</evidence>
<feature type="region of interest" description="Disordered" evidence="1">
    <location>
        <begin position="63"/>
        <end position="88"/>
    </location>
</feature>
<organism evidence="3 4">
    <name type="scientific">Abyssibacter profundi</name>
    <dbReference type="NCBI Taxonomy" id="2182787"/>
    <lineage>
        <taxon>Bacteria</taxon>
        <taxon>Pseudomonadati</taxon>
        <taxon>Pseudomonadota</taxon>
        <taxon>Gammaproteobacteria</taxon>
        <taxon>Chromatiales</taxon>
        <taxon>Oceanococcaceae</taxon>
        <taxon>Abyssibacter</taxon>
    </lineage>
</organism>
<proteinExistence type="predicted"/>
<feature type="signal peptide" evidence="2">
    <location>
        <begin position="1"/>
        <end position="22"/>
    </location>
</feature>